<comment type="caution">
    <text evidence="1">The sequence shown here is derived from an EMBL/GenBank/DDBJ whole genome shotgun (WGS) entry which is preliminary data.</text>
</comment>
<sequence length="533" mass="61338">MAKTLRINEFTAISYEEALEDEGDVIAEHHVFEKTVRYRNDIFEDLKSVEALVAFHLGVGQEFVKAATKKDWTLRGGFNAVIPVRVYTTHGQLQKAATGDFTRPDSDVQEVLLRFPMPSMCAEEQYPGSCLEKLRCEIASYVYMQQNCPDVRIPRLFGFGFPNGRHYTQASRLSFFRRACLWVRQTVASVLGRPRPSSYLFVGPPPMPASLTSGYMIIECFAPSLGKQVPRVILGEDMSSEPEKRRNLFRSVSRIMLSLARIPQPRIGSYRFNYDGTIALANRPVTCDMVILERRGAPRILHEDKTYTSVDEYVSDMLTFHDHRFLAAPNAVLHDRDAKGQMAAMTFVRAAAHHFIHPERRNGPFVLRFADHNAGNMIIDESWNVTGRFDLEFLISGPADMMEAPPWLTWDPIDSIASERYDAYDKQRLAFMEVFREEERRLRQETRLSTFMEDSWATNRVWFYHSIISLNGIFGLVRERLGSIFYTDVKLLFKERYETWNMDAAAIAEKKVADRRAYVVELSKLFQRDPPTS</sequence>
<dbReference type="InterPro" id="IPR051678">
    <property type="entry name" value="AGP_Transferase"/>
</dbReference>
<keyword evidence="2" id="KW-1185">Reference proteome</keyword>
<organism evidence="1 2">
    <name type="scientific">Niveomyces insectorum RCEF 264</name>
    <dbReference type="NCBI Taxonomy" id="1081102"/>
    <lineage>
        <taxon>Eukaryota</taxon>
        <taxon>Fungi</taxon>
        <taxon>Dikarya</taxon>
        <taxon>Ascomycota</taxon>
        <taxon>Pezizomycotina</taxon>
        <taxon>Sordariomycetes</taxon>
        <taxon>Hypocreomycetidae</taxon>
        <taxon>Hypocreales</taxon>
        <taxon>Cordycipitaceae</taxon>
        <taxon>Niveomyces</taxon>
    </lineage>
</organism>
<dbReference type="STRING" id="1081102.A0A167Y9D4"/>
<name>A0A167Y9D4_9HYPO</name>
<protein>
    <recommendedName>
        <fullName evidence="3">Aminoglycoside phosphotransferase</fullName>
    </recommendedName>
</protein>
<dbReference type="PANTHER" id="PTHR21310">
    <property type="entry name" value="AMINOGLYCOSIDE PHOSPHOTRANSFERASE-RELATED-RELATED"/>
    <property type="match status" value="1"/>
</dbReference>
<accession>A0A167Y9D4</accession>
<gene>
    <name evidence="1" type="ORF">SPI_02802</name>
</gene>
<evidence type="ECO:0000313" key="2">
    <source>
        <dbReference type="Proteomes" id="UP000076874"/>
    </source>
</evidence>
<evidence type="ECO:0000313" key="1">
    <source>
        <dbReference type="EMBL" id="OAA66015.1"/>
    </source>
</evidence>
<proteinExistence type="predicted"/>
<dbReference type="Proteomes" id="UP000076874">
    <property type="component" value="Unassembled WGS sequence"/>
</dbReference>
<dbReference type="EMBL" id="AZHD01000003">
    <property type="protein sequence ID" value="OAA66015.1"/>
    <property type="molecule type" value="Genomic_DNA"/>
</dbReference>
<dbReference type="AlphaFoldDB" id="A0A167Y9D4"/>
<evidence type="ECO:0008006" key="3">
    <source>
        <dbReference type="Google" id="ProtNLM"/>
    </source>
</evidence>
<dbReference type="PANTHER" id="PTHR21310:SF37">
    <property type="entry name" value="AMINOGLYCOSIDE PHOSPHOTRANSFERASE DOMAIN-CONTAINING PROTEIN"/>
    <property type="match status" value="1"/>
</dbReference>
<reference evidence="1 2" key="1">
    <citation type="journal article" date="2016" name="Genome Biol. Evol.">
        <title>Divergent and convergent evolution of fungal pathogenicity.</title>
        <authorList>
            <person name="Shang Y."/>
            <person name="Xiao G."/>
            <person name="Zheng P."/>
            <person name="Cen K."/>
            <person name="Zhan S."/>
            <person name="Wang C."/>
        </authorList>
    </citation>
    <scope>NUCLEOTIDE SEQUENCE [LARGE SCALE GENOMIC DNA]</scope>
    <source>
        <strain evidence="1 2">RCEF 264</strain>
    </source>
</reference>
<dbReference type="OrthoDB" id="4869268at2759"/>